<gene>
    <name evidence="2" type="ORF">SAMN02745150_01466</name>
</gene>
<keyword evidence="1" id="KW-0175">Coiled coil</keyword>
<dbReference type="STRING" id="34097.SAMN02745150_01466"/>
<evidence type="ECO:0000313" key="2">
    <source>
        <dbReference type="EMBL" id="SFB96882.1"/>
    </source>
</evidence>
<accession>A0A1I1FD25</accession>
<dbReference type="Proteomes" id="UP000240042">
    <property type="component" value="Unassembled WGS sequence"/>
</dbReference>
<evidence type="ECO:0000256" key="1">
    <source>
        <dbReference type="SAM" id="Coils"/>
    </source>
</evidence>
<sequence>MAIIWFLFLVLLIPQNLYSRYISQRYPTEYVKKVHQLVSVKQTLKKQDTYLDFLSEQKQLSAGLSNQQIIQIAPINKELNAKLQEVTMRSNSLEQEYQNKINSQDKRFQAIQRELFQKKDSANLKLLGTQTT</sequence>
<name>A0A1I1FD25_BREAD</name>
<proteinExistence type="predicted"/>
<organism evidence="2 3">
    <name type="scientific">Brevinema andersonii</name>
    <dbReference type="NCBI Taxonomy" id="34097"/>
    <lineage>
        <taxon>Bacteria</taxon>
        <taxon>Pseudomonadati</taxon>
        <taxon>Spirochaetota</taxon>
        <taxon>Spirochaetia</taxon>
        <taxon>Brevinematales</taxon>
        <taxon>Brevinemataceae</taxon>
        <taxon>Brevinema</taxon>
    </lineage>
</organism>
<dbReference type="AlphaFoldDB" id="A0A1I1FD25"/>
<keyword evidence="3" id="KW-1185">Reference proteome</keyword>
<dbReference type="RefSeq" id="WP_092320162.1">
    <property type="nucleotide sequence ID" value="NZ_FOKY01000031.1"/>
</dbReference>
<feature type="coiled-coil region" evidence="1">
    <location>
        <begin position="76"/>
        <end position="114"/>
    </location>
</feature>
<reference evidence="3" key="1">
    <citation type="submission" date="2016-10" db="EMBL/GenBank/DDBJ databases">
        <authorList>
            <person name="Varghese N."/>
            <person name="Submissions S."/>
        </authorList>
    </citation>
    <scope>NUCLEOTIDE SEQUENCE [LARGE SCALE GENOMIC DNA]</scope>
    <source>
        <strain evidence="3">ATCC 43811</strain>
    </source>
</reference>
<protein>
    <submittedName>
        <fullName evidence="2">Uncharacterized protein</fullName>
    </submittedName>
</protein>
<evidence type="ECO:0000313" key="3">
    <source>
        <dbReference type="Proteomes" id="UP000240042"/>
    </source>
</evidence>
<dbReference type="EMBL" id="FOKY01000031">
    <property type="protein sequence ID" value="SFB96882.1"/>
    <property type="molecule type" value="Genomic_DNA"/>
</dbReference>